<dbReference type="SMART" id="SM00212">
    <property type="entry name" value="UBCc"/>
    <property type="match status" value="1"/>
</dbReference>
<sequence>MAEKRIKKELADIVRDPPTSFSAGPKTNNDLFEWGATISGPSDSPYAGGTFKLDVDFSTEYPFRPPKVQFTTKIYHPNIDSNGSIGLYMLKGNWAPGLTLSKVLLSICSLLTDPDLDNSLVPEIAQVYKADRDRYEATAREWTEKYAN</sequence>
<organism evidence="2 3">
    <name type="scientific">Tulasnella calospora MUT 4182</name>
    <dbReference type="NCBI Taxonomy" id="1051891"/>
    <lineage>
        <taxon>Eukaryota</taxon>
        <taxon>Fungi</taxon>
        <taxon>Dikarya</taxon>
        <taxon>Basidiomycota</taxon>
        <taxon>Agaricomycotina</taxon>
        <taxon>Agaricomycetes</taxon>
        <taxon>Cantharellales</taxon>
        <taxon>Tulasnellaceae</taxon>
        <taxon>Tulasnella</taxon>
    </lineage>
</organism>
<dbReference type="OrthoDB" id="7851174at2759"/>
<name>A0A0C3QDI3_9AGAM</name>
<evidence type="ECO:0000313" key="2">
    <source>
        <dbReference type="EMBL" id="KIO23686.1"/>
    </source>
</evidence>
<evidence type="ECO:0000313" key="3">
    <source>
        <dbReference type="Proteomes" id="UP000054248"/>
    </source>
</evidence>
<dbReference type="InterPro" id="IPR016135">
    <property type="entry name" value="UBQ-conjugating_enzyme/RWD"/>
</dbReference>
<accession>A0A0C3QDI3</accession>
<dbReference type="STRING" id="1051891.A0A0C3QDI3"/>
<keyword evidence="3" id="KW-1185">Reference proteome</keyword>
<dbReference type="FunFam" id="3.10.110.10:FF:000002">
    <property type="entry name" value="Ubiquitin-conjugating enzyme E2 D3"/>
    <property type="match status" value="1"/>
</dbReference>
<dbReference type="Gene3D" id="3.10.110.10">
    <property type="entry name" value="Ubiquitin Conjugating Enzyme"/>
    <property type="match status" value="1"/>
</dbReference>
<dbReference type="Pfam" id="PF00179">
    <property type="entry name" value="UQ_con"/>
    <property type="match status" value="1"/>
</dbReference>
<reference evidence="3" key="2">
    <citation type="submission" date="2015-01" db="EMBL/GenBank/DDBJ databases">
        <title>Evolutionary Origins and Diversification of the Mycorrhizal Mutualists.</title>
        <authorList>
            <consortium name="DOE Joint Genome Institute"/>
            <consortium name="Mycorrhizal Genomics Consortium"/>
            <person name="Kohler A."/>
            <person name="Kuo A."/>
            <person name="Nagy L.G."/>
            <person name="Floudas D."/>
            <person name="Copeland A."/>
            <person name="Barry K.W."/>
            <person name="Cichocki N."/>
            <person name="Veneault-Fourrey C."/>
            <person name="LaButti K."/>
            <person name="Lindquist E.A."/>
            <person name="Lipzen A."/>
            <person name="Lundell T."/>
            <person name="Morin E."/>
            <person name="Murat C."/>
            <person name="Riley R."/>
            <person name="Ohm R."/>
            <person name="Sun H."/>
            <person name="Tunlid A."/>
            <person name="Henrissat B."/>
            <person name="Grigoriev I.V."/>
            <person name="Hibbett D.S."/>
            <person name="Martin F."/>
        </authorList>
    </citation>
    <scope>NUCLEOTIDE SEQUENCE [LARGE SCALE GENOMIC DNA]</scope>
    <source>
        <strain evidence="3">MUT 4182</strain>
    </source>
</reference>
<dbReference type="InterPro" id="IPR000608">
    <property type="entry name" value="UBC"/>
</dbReference>
<protein>
    <recommendedName>
        <fullName evidence="1">UBC core domain-containing protein</fullName>
    </recommendedName>
</protein>
<dbReference type="EMBL" id="KN823079">
    <property type="protein sequence ID" value="KIO23686.1"/>
    <property type="molecule type" value="Genomic_DNA"/>
</dbReference>
<dbReference type="PANTHER" id="PTHR24068">
    <property type="entry name" value="UBIQUITIN-CONJUGATING ENZYME E2"/>
    <property type="match status" value="1"/>
</dbReference>
<reference evidence="2 3" key="1">
    <citation type="submission" date="2014-04" db="EMBL/GenBank/DDBJ databases">
        <authorList>
            <consortium name="DOE Joint Genome Institute"/>
            <person name="Kuo A."/>
            <person name="Girlanda M."/>
            <person name="Perotto S."/>
            <person name="Kohler A."/>
            <person name="Nagy L.G."/>
            <person name="Floudas D."/>
            <person name="Copeland A."/>
            <person name="Barry K.W."/>
            <person name="Cichocki N."/>
            <person name="Veneault-Fourrey C."/>
            <person name="LaButti K."/>
            <person name="Lindquist E.A."/>
            <person name="Lipzen A."/>
            <person name="Lundell T."/>
            <person name="Morin E."/>
            <person name="Murat C."/>
            <person name="Sun H."/>
            <person name="Tunlid A."/>
            <person name="Henrissat B."/>
            <person name="Grigoriev I.V."/>
            <person name="Hibbett D.S."/>
            <person name="Martin F."/>
            <person name="Nordberg H.P."/>
            <person name="Cantor M.N."/>
            <person name="Hua S.X."/>
        </authorList>
    </citation>
    <scope>NUCLEOTIDE SEQUENCE [LARGE SCALE GENOMIC DNA]</scope>
    <source>
        <strain evidence="2 3">MUT 4182</strain>
    </source>
</reference>
<dbReference type="AlphaFoldDB" id="A0A0C3QDI3"/>
<dbReference type="SUPFAM" id="SSF54495">
    <property type="entry name" value="UBC-like"/>
    <property type="match status" value="1"/>
</dbReference>
<dbReference type="HOGENOM" id="CLU_030988_13_3_1"/>
<gene>
    <name evidence="2" type="ORF">M407DRAFT_26888</name>
</gene>
<dbReference type="Proteomes" id="UP000054248">
    <property type="component" value="Unassembled WGS sequence"/>
</dbReference>
<evidence type="ECO:0000259" key="1">
    <source>
        <dbReference type="PROSITE" id="PS50127"/>
    </source>
</evidence>
<dbReference type="PROSITE" id="PS50127">
    <property type="entry name" value="UBC_2"/>
    <property type="match status" value="1"/>
</dbReference>
<feature type="domain" description="UBC core" evidence="1">
    <location>
        <begin position="1"/>
        <end position="148"/>
    </location>
</feature>
<proteinExistence type="predicted"/>